<accession>A0ABV4TCK9</accession>
<keyword evidence="3" id="KW-1185">Reference proteome</keyword>
<protein>
    <recommendedName>
        <fullName evidence="4">Outer membrane protein beta-barrel domain-containing protein</fullName>
    </recommendedName>
</protein>
<proteinExistence type="predicted"/>
<keyword evidence="1" id="KW-0732">Signal</keyword>
<feature type="chain" id="PRO_5046908750" description="Outer membrane protein beta-barrel domain-containing protein" evidence="1">
    <location>
        <begin position="27"/>
        <end position="180"/>
    </location>
</feature>
<organism evidence="2 3">
    <name type="scientific">Flavobacterium zubiriense</name>
    <dbReference type="NCBI Taxonomy" id="3138075"/>
    <lineage>
        <taxon>Bacteria</taxon>
        <taxon>Pseudomonadati</taxon>
        <taxon>Bacteroidota</taxon>
        <taxon>Flavobacteriia</taxon>
        <taxon>Flavobacteriales</taxon>
        <taxon>Flavobacteriaceae</taxon>
        <taxon>Flavobacterium</taxon>
    </lineage>
</organism>
<evidence type="ECO:0000313" key="2">
    <source>
        <dbReference type="EMBL" id="MFA9190667.1"/>
    </source>
</evidence>
<feature type="signal peptide" evidence="1">
    <location>
        <begin position="1"/>
        <end position="26"/>
    </location>
</feature>
<evidence type="ECO:0000256" key="1">
    <source>
        <dbReference type="SAM" id="SignalP"/>
    </source>
</evidence>
<evidence type="ECO:0000313" key="3">
    <source>
        <dbReference type="Proteomes" id="UP001574169"/>
    </source>
</evidence>
<dbReference type="Proteomes" id="UP001574169">
    <property type="component" value="Unassembled WGS sequence"/>
</dbReference>
<sequence length="180" mass="20232">MNKYMIKNTKIFALLCVLIFSSSAIAQLKSENYERNFKFGVGINTGLPLNEPYSLNMGGDVRIQYNVSETYSVCLTTGYNSLFVKNNAPNFGYIPVKVGYKTFLFSNSFYAMSEIGGAFSTSKAYKNNSMLFSPSVGYATKYIDISVRYEFLKDFPMIKDHVADTGLAQIMLRLAYGFDL</sequence>
<dbReference type="EMBL" id="JBCFQL010000004">
    <property type="protein sequence ID" value="MFA9190667.1"/>
    <property type="molecule type" value="Genomic_DNA"/>
</dbReference>
<evidence type="ECO:0008006" key="4">
    <source>
        <dbReference type="Google" id="ProtNLM"/>
    </source>
</evidence>
<name>A0ABV4TCK9_9FLAO</name>
<gene>
    <name evidence="2" type="ORF">AAGV28_04720</name>
</gene>
<comment type="caution">
    <text evidence="2">The sequence shown here is derived from an EMBL/GenBank/DDBJ whole genome shotgun (WGS) entry which is preliminary data.</text>
</comment>
<reference evidence="2 3" key="1">
    <citation type="submission" date="2024-04" db="EMBL/GenBank/DDBJ databases">
        <title>New Clade of Flavobacterium.</title>
        <authorList>
            <person name="Matos L."/>
            <person name="Proenca D.N."/>
            <person name="Fransisco R.M."/>
            <person name="Chung A.P."/>
            <person name="Maccario L."/>
            <person name="Sorensen S.J."/>
            <person name="Morais P.V."/>
        </authorList>
    </citation>
    <scope>NUCLEOTIDE SEQUENCE [LARGE SCALE GENOMIC DNA]</scope>
    <source>
        <strain evidence="2 3">FZUC8N2.13</strain>
    </source>
</reference>
<dbReference type="RefSeq" id="WP_373405674.1">
    <property type="nucleotide sequence ID" value="NZ_JBCFQL010000004.1"/>
</dbReference>